<name>A0A6J6I571_9ZZZZ</name>
<sequence length="270" mass="29880">MSVAAVIVTHNSAHFIAETLESVKRQTQFPDFIAVFDDHSADNTIQIAREQLLSSGIRYVIHPATTEADDLHTRIAQNFMQGVKAAQSNGAEIVVLGDHDDIWHEHRIAQHVKSFEEHPTAVMVAADGVIKSDGESSMEHTAMPATLRSSFPVPVNFNGLRTTQQFSYVLKHSVATGGASAIKPEKFHNFDVPKGWLHDRWWSLAATAHRGLVIDSTPVIDYRITAAQQVGLDTANQQSSKAGWLGGHFKKLPRTIKRIYDLVPLYIASR</sequence>
<dbReference type="SUPFAM" id="SSF53448">
    <property type="entry name" value="Nucleotide-diphospho-sugar transferases"/>
    <property type="match status" value="1"/>
</dbReference>
<dbReference type="Gene3D" id="3.90.550.10">
    <property type="entry name" value="Spore Coat Polysaccharide Biosynthesis Protein SpsA, Chain A"/>
    <property type="match status" value="1"/>
</dbReference>
<accession>A0A6J6I571</accession>
<gene>
    <name evidence="2" type="ORF">UFOPK1908_00765</name>
</gene>
<dbReference type="InterPro" id="IPR001173">
    <property type="entry name" value="Glyco_trans_2-like"/>
</dbReference>
<dbReference type="PANTHER" id="PTHR43685">
    <property type="entry name" value="GLYCOSYLTRANSFERASE"/>
    <property type="match status" value="1"/>
</dbReference>
<organism evidence="2">
    <name type="scientific">freshwater metagenome</name>
    <dbReference type="NCBI Taxonomy" id="449393"/>
    <lineage>
        <taxon>unclassified sequences</taxon>
        <taxon>metagenomes</taxon>
        <taxon>ecological metagenomes</taxon>
    </lineage>
</organism>
<dbReference type="AlphaFoldDB" id="A0A6J6I571"/>
<dbReference type="InterPro" id="IPR050834">
    <property type="entry name" value="Glycosyltransf_2"/>
</dbReference>
<dbReference type="PANTHER" id="PTHR43685:SF2">
    <property type="entry name" value="GLYCOSYLTRANSFERASE 2-LIKE DOMAIN-CONTAINING PROTEIN"/>
    <property type="match status" value="1"/>
</dbReference>
<dbReference type="InterPro" id="IPR029044">
    <property type="entry name" value="Nucleotide-diphossugar_trans"/>
</dbReference>
<proteinExistence type="predicted"/>
<evidence type="ECO:0000313" key="2">
    <source>
        <dbReference type="EMBL" id="CAB4620730.1"/>
    </source>
</evidence>
<feature type="domain" description="Glycosyltransferase 2-like" evidence="1">
    <location>
        <begin position="6"/>
        <end position="187"/>
    </location>
</feature>
<reference evidence="2" key="1">
    <citation type="submission" date="2020-05" db="EMBL/GenBank/DDBJ databases">
        <authorList>
            <person name="Chiriac C."/>
            <person name="Salcher M."/>
            <person name="Ghai R."/>
            <person name="Kavagutti S V."/>
        </authorList>
    </citation>
    <scope>NUCLEOTIDE SEQUENCE</scope>
</reference>
<protein>
    <submittedName>
        <fullName evidence="2">Unannotated protein</fullName>
    </submittedName>
</protein>
<dbReference type="Pfam" id="PF00535">
    <property type="entry name" value="Glycos_transf_2"/>
    <property type="match status" value="1"/>
</dbReference>
<dbReference type="EMBL" id="CAEZVB010000029">
    <property type="protein sequence ID" value="CAB4620730.1"/>
    <property type="molecule type" value="Genomic_DNA"/>
</dbReference>
<evidence type="ECO:0000259" key="1">
    <source>
        <dbReference type="Pfam" id="PF00535"/>
    </source>
</evidence>